<feature type="binding site" evidence="18">
    <location>
        <position position="1147"/>
    </location>
    <ligand>
        <name>Mg(2+)</name>
        <dbReference type="ChEBI" id="CHEBI:18420"/>
    </ligand>
</feature>
<evidence type="ECO:0000256" key="14">
    <source>
        <dbReference type="ARBA" id="ARBA00023319"/>
    </source>
</evidence>
<dbReference type="GO" id="GO:0045138">
    <property type="term" value="P:nematode male tail tip morphogenesis"/>
    <property type="evidence" value="ECO:0007669"/>
    <property type="project" value="UniProtKB-ARBA"/>
</dbReference>
<evidence type="ECO:0000259" key="21">
    <source>
        <dbReference type="PROSITE" id="PS50011"/>
    </source>
</evidence>
<dbReference type="InterPro" id="IPR011009">
    <property type="entry name" value="Kinase-like_dom_sf"/>
</dbReference>
<dbReference type="InterPro" id="IPR020635">
    <property type="entry name" value="Tyr_kinase_cat_dom"/>
</dbReference>
<evidence type="ECO:0000256" key="18">
    <source>
        <dbReference type="PIRSR" id="PIRSR000615-3"/>
    </source>
</evidence>
<comment type="catalytic activity">
    <reaction evidence="15">
        <text>L-tyrosyl-[protein] + ATP = O-phospho-L-tyrosyl-[protein] + ADP + H(+)</text>
        <dbReference type="Rhea" id="RHEA:10596"/>
        <dbReference type="Rhea" id="RHEA-COMP:10136"/>
        <dbReference type="Rhea" id="RHEA-COMP:20101"/>
        <dbReference type="ChEBI" id="CHEBI:15378"/>
        <dbReference type="ChEBI" id="CHEBI:30616"/>
        <dbReference type="ChEBI" id="CHEBI:46858"/>
        <dbReference type="ChEBI" id="CHEBI:61978"/>
        <dbReference type="ChEBI" id="CHEBI:456216"/>
        <dbReference type="EC" id="2.7.10.1"/>
    </reaction>
</comment>
<dbReference type="FunFam" id="3.30.200.20:FF:000586">
    <property type="entry name" value="Receptor protein-tyrosine kinase"/>
    <property type="match status" value="1"/>
</dbReference>
<keyword evidence="9 20" id="KW-0472">Membrane</keyword>
<evidence type="ECO:0000256" key="5">
    <source>
        <dbReference type="ARBA" id="ARBA00022741"/>
    </source>
</evidence>
<gene>
    <name evidence="23" type="ORF">M513_09912</name>
</gene>
<keyword evidence="18" id="KW-0479">Metal-binding</keyword>
<evidence type="ECO:0000256" key="13">
    <source>
        <dbReference type="ARBA" id="ARBA00023180"/>
    </source>
</evidence>
<evidence type="ECO:0000256" key="17">
    <source>
        <dbReference type="PIRSR" id="PIRSR000615-2"/>
    </source>
</evidence>
<protein>
    <recommendedName>
        <fullName evidence="2">receptor protein-tyrosine kinase</fullName>
        <ecNumber evidence="2">2.7.10.1</ecNumber>
    </recommendedName>
</protein>
<dbReference type="InterPro" id="IPR007110">
    <property type="entry name" value="Ig-like_dom"/>
</dbReference>
<evidence type="ECO:0000256" key="1">
    <source>
        <dbReference type="ARBA" id="ARBA00004162"/>
    </source>
</evidence>
<dbReference type="SMART" id="SM00409">
    <property type="entry name" value="IG"/>
    <property type="match status" value="5"/>
</dbReference>
<feature type="domain" description="Protein kinase" evidence="21">
    <location>
        <begin position="932"/>
        <end position="1276"/>
    </location>
</feature>
<dbReference type="InterPro" id="IPR008266">
    <property type="entry name" value="Tyr_kinase_AS"/>
</dbReference>
<dbReference type="PROSITE" id="PS00107">
    <property type="entry name" value="PROTEIN_KINASE_ATP"/>
    <property type="match status" value="1"/>
</dbReference>
<dbReference type="Pfam" id="PF07679">
    <property type="entry name" value="I-set"/>
    <property type="match status" value="1"/>
</dbReference>
<keyword evidence="12" id="KW-0675">Receptor</keyword>
<keyword evidence="6" id="KW-0418">Kinase</keyword>
<dbReference type="SMART" id="SM00408">
    <property type="entry name" value="IGc2"/>
    <property type="match status" value="4"/>
</dbReference>
<feature type="domain" description="Ig-like" evidence="22">
    <location>
        <begin position="752"/>
        <end position="840"/>
    </location>
</feature>
<dbReference type="InterPro" id="IPR036179">
    <property type="entry name" value="Ig-like_dom_sf"/>
</dbReference>
<evidence type="ECO:0000256" key="12">
    <source>
        <dbReference type="ARBA" id="ARBA00023170"/>
    </source>
</evidence>
<feature type="binding site" evidence="17 19">
    <location>
        <position position="967"/>
    </location>
    <ligand>
        <name>ATP</name>
        <dbReference type="ChEBI" id="CHEBI:30616"/>
    </ligand>
</feature>
<dbReference type="CDD" id="cd00192">
    <property type="entry name" value="PTKc"/>
    <property type="match status" value="1"/>
</dbReference>
<keyword evidence="10" id="KW-0829">Tyrosine-protein kinase</keyword>
<evidence type="ECO:0000313" key="24">
    <source>
        <dbReference type="Proteomes" id="UP000030764"/>
    </source>
</evidence>
<dbReference type="InterPro" id="IPR003598">
    <property type="entry name" value="Ig_sub2"/>
</dbReference>
<keyword evidence="5 17" id="KW-0547">Nucleotide-binding</keyword>
<dbReference type="GO" id="GO:0004714">
    <property type="term" value="F:transmembrane receptor protein tyrosine kinase activity"/>
    <property type="evidence" value="ECO:0007669"/>
    <property type="project" value="UniProtKB-EC"/>
</dbReference>
<evidence type="ECO:0000256" key="9">
    <source>
        <dbReference type="ARBA" id="ARBA00023136"/>
    </source>
</evidence>
<keyword evidence="13" id="KW-0325">Glycoprotein</keyword>
<dbReference type="PANTHER" id="PTHR24416:SF602">
    <property type="entry name" value="PROTEIN VER-1-RELATED"/>
    <property type="match status" value="1"/>
</dbReference>
<feature type="domain" description="Ig-like" evidence="22">
    <location>
        <begin position="18"/>
        <end position="109"/>
    </location>
</feature>
<evidence type="ECO:0000256" key="19">
    <source>
        <dbReference type="PROSITE-ProRule" id="PRU10141"/>
    </source>
</evidence>
<dbReference type="Gene3D" id="3.30.200.20">
    <property type="entry name" value="Phosphorylase Kinase, domain 1"/>
    <property type="match status" value="1"/>
</dbReference>
<evidence type="ECO:0000256" key="16">
    <source>
        <dbReference type="PIRSR" id="PIRSR000615-1"/>
    </source>
</evidence>
<dbReference type="PANTHER" id="PTHR24416">
    <property type="entry name" value="TYROSINE-PROTEIN KINASE RECEPTOR"/>
    <property type="match status" value="1"/>
</dbReference>
<keyword evidence="24" id="KW-1185">Reference proteome</keyword>
<dbReference type="Pfam" id="PF07714">
    <property type="entry name" value="PK_Tyr_Ser-Thr"/>
    <property type="match status" value="1"/>
</dbReference>
<evidence type="ECO:0000256" key="6">
    <source>
        <dbReference type="ARBA" id="ARBA00022777"/>
    </source>
</evidence>
<keyword evidence="11" id="KW-1015">Disulfide bond</keyword>
<evidence type="ECO:0000259" key="22">
    <source>
        <dbReference type="PROSITE" id="PS50835"/>
    </source>
</evidence>
<dbReference type="PROSITE" id="PS50835">
    <property type="entry name" value="IG_LIKE"/>
    <property type="match status" value="5"/>
</dbReference>
<feature type="domain" description="Ig-like" evidence="22">
    <location>
        <begin position="498"/>
        <end position="617"/>
    </location>
</feature>
<dbReference type="GO" id="GO:0005524">
    <property type="term" value="F:ATP binding"/>
    <property type="evidence" value="ECO:0007669"/>
    <property type="project" value="UniProtKB-UniRule"/>
</dbReference>
<dbReference type="Gene3D" id="2.60.40.10">
    <property type="entry name" value="Immunoglobulins"/>
    <property type="match status" value="4"/>
</dbReference>
<dbReference type="Proteomes" id="UP000030764">
    <property type="component" value="Unassembled WGS sequence"/>
</dbReference>
<keyword evidence="8 20" id="KW-1133">Transmembrane helix</keyword>
<feature type="binding site" evidence="18">
    <location>
        <position position="1160"/>
    </location>
    <ligand>
        <name>Mg(2+)</name>
        <dbReference type="ChEBI" id="CHEBI:18420"/>
    </ligand>
</feature>
<sequence length="1347" mass="153854">MHLFIPAFFWTHFANILPGLKAYTEEHQQLKEGESLSLSCPSNSIVDWRLPDNSKYEGFSDPREDGRLHIEEAGETLHISPLISTDTGYYECSNRVSSDGELFEQPSLTLRRWYVYVEGEEQENGRIFLHWKNATDKFSHLIAIPRSQGGYIDCLVTSNRASVSLIFDGKRLKDVHYEPARGFFVKEADLPRLKSSTMQSRMGACEARIGHRTDTLYFLLLVVSDSRPLKPWISRLNPPYPYAKGPMEISCLNKFEQSFQGSCSWSFPAENERNLHLRLTITEVVTPSFNVTLKFKYVLENDSGLYVCSCKLAENGKTAEVTKNIIVSRKLRKIFYTVESSLSLQAVEFPTDLLSAVYGMHFLIIAKRYHCYYARGRQFVIAHARRGYLNVLNENVEYITENSGSPVRMIVKYEAWPLEDVTLEWFHHYVKVGEPFQKVIVNESDPRINKYGNVHGSTQERALEITNAKVTDGGSYICFVTVASVSTMVEFKVSIFSPPIIVSAGIAEPSGFTASIDGRFLQYRNHYSIVCRAYGFPLPKIQLYSRRCLSNEKCEWIANESLGNSLRNSSGELFEGTYETSFRLPVIAKQTGSYICFANGASEKPRNAWKSQENKIIDFVVTDVPQAERFKGFNIKLHKFTTELTKENYATVFEEDSIALSCMYQKWYYKSVKWISSYARNSRTRKIFTAAEKHGNVRISHEEGNFSNSVVLHIFHVSPEYSGVYFCSATEGDSGLNVVRTYELVVQRPLAPFFHNENESTIITVQYSHSFELDCNASAFPKPKFEWLKNWTKLTPSPGIQILENGRRLKVLRAVKEDVGIYTCNVKNRAGATERNYTVSVEGLELPISSKNTTWIMQLCLGMLGCFVVALISVVIVLKRREQIRVKQLKEMYRKLQCSADGSPKVDPSLPLNEQTEKLTYDLRYEVPKQCLQLKECLGVGQFGRVHKATIVDTDKVNTTQLTVAVKMPRGRSKTCKRANNLSNLLVGKNVDHQSALLSELKIMVYLGFHPNVLSLVGAVTKHMVRGELYVITEFCSLGCLRDYVRQLSPGFVNELVFVTPRSVHPTYDSTENDYLTPYMSGKKGDTQMTHYQSEIDPTWADELARNRTTKSFLCTTDLLSYSYQVANGMDFLASKNVIHRDLALRNLLLTENHLVKIGDFGLTRQDNKYEIKKLDTPLPIKWMAIESLSYREYTVKSDVWSFGIVLWEIFSHGTIPYTEHDPGEEFIMWLKSGNRLSQPDHSPEEIYRLMRHCWLSKPEDRPDFAACRQTIADQLSRCNASTFESLREDLENAQPQILPEELRNSEPFKEPYCDFFYRKDSTIPNDEPEASGLDNATYFNASTLQC</sequence>
<evidence type="ECO:0000256" key="10">
    <source>
        <dbReference type="ARBA" id="ARBA00023137"/>
    </source>
</evidence>
<dbReference type="PIRSF" id="PIRSF000615">
    <property type="entry name" value="TyrPK_CSF1-R"/>
    <property type="match status" value="1"/>
</dbReference>
<proteinExistence type="predicted"/>
<dbReference type="GO" id="GO:0046872">
    <property type="term" value="F:metal ion binding"/>
    <property type="evidence" value="ECO:0007669"/>
    <property type="project" value="UniProtKB-KW"/>
</dbReference>
<feature type="transmembrane region" description="Helical" evidence="20">
    <location>
        <begin position="855"/>
        <end position="878"/>
    </location>
</feature>
<feature type="domain" description="Ig-like" evidence="22">
    <location>
        <begin position="404"/>
        <end position="494"/>
    </location>
</feature>
<dbReference type="GO" id="GO:0005886">
    <property type="term" value="C:plasma membrane"/>
    <property type="evidence" value="ECO:0007669"/>
    <property type="project" value="UniProtKB-SubCell"/>
</dbReference>
<evidence type="ECO:0000256" key="3">
    <source>
        <dbReference type="ARBA" id="ARBA00022679"/>
    </source>
</evidence>
<dbReference type="InterPro" id="IPR000719">
    <property type="entry name" value="Prot_kinase_dom"/>
</dbReference>
<feature type="domain" description="Ig-like" evidence="22">
    <location>
        <begin position="625"/>
        <end position="743"/>
    </location>
</feature>
<dbReference type="InterPro" id="IPR050122">
    <property type="entry name" value="RTK"/>
</dbReference>
<dbReference type="PROSITE" id="PS50011">
    <property type="entry name" value="PROTEIN_KINASE_DOM"/>
    <property type="match status" value="1"/>
</dbReference>
<dbReference type="PROSITE" id="PS00109">
    <property type="entry name" value="PROTEIN_KINASE_TYR"/>
    <property type="match status" value="1"/>
</dbReference>
<reference evidence="23 24" key="1">
    <citation type="journal article" date="2014" name="Nat. Genet.">
        <title>Genome and transcriptome of the porcine whipworm Trichuris suis.</title>
        <authorList>
            <person name="Jex A.R."/>
            <person name="Nejsum P."/>
            <person name="Schwarz E.M."/>
            <person name="Hu L."/>
            <person name="Young N.D."/>
            <person name="Hall R.S."/>
            <person name="Korhonen P.K."/>
            <person name="Liao S."/>
            <person name="Thamsborg S."/>
            <person name="Xia J."/>
            <person name="Xu P."/>
            <person name="Wang S."/>
            <person name="Scheerlinck J.P."/>
            <person name="Hofmann A."/>
            <person name="Sternberg P.W."/>
            <person name="Wang J."/>
            <person name="Gasser R.B."/>
        </authorList>
    </citation>
    <scope>NUCLEOTIDE SEQUENCE [LARGE SCALE GENOMIC DNA]</scope>
    <source>
        <strain evidence="23">DCEP-RM93M</strain>
    </source>
</reference>
<dbReference type="GO" id="GO:0007169">
    <property type="term" value="P:cell surface receptor protein tyrosine kinase signaling pathway"/>
    <property type="evidence" value="ECO:0007669"/>
    <property type="project" value="TreeGrafter"/>
</dbReference>
<keyword evidence="4 20" id="KW-0812">Transmembrane</keyword>
<dbReference type="InterPro" id="IPR013783">
    <property type="entry name" value="Ig-like_fold"/>
</dbReference>
<dbReference type="FunFam" id="1.10.510.10:FF:000554">
    <property type="entry name" value="Predicted protein"/>
    <property type="match status" value="1"/>
</dbReference>
<dbReference type="Gene3D" id="1.10.510.10">
    <property type="entry name" value="Transferase(Phosphotransferase) domain 1"/>
    <property type="match status" value="1"/>
</dbReference>
<evidence type="ECO:0000313" key="23">
    <source>
        <dbReference type="EMBL" id="KFD49190.1"/>
    </source>
</evidence>
<dbReference type="InterPro" id="IPR003599">
    <property type="entry name" value="Ig_sub"/>
</dbReference>
<evidence type="ECO:0000256" key="15">
    <source>
        <dbReference type="ARBA" id="ARBA00051243"/>
    </source>
</evidence>
<evidence type="ECO:0000256" key="8">
    <source>
        <dbReference type="ARBA" id="ARBA00022989"/>
    </source>
</evidence>
<keyword evidence="7 17" id="KW-0067">ATP-binding</keyword>
<feature type="binding site" evidence="17">
    <location>
        <begin position="939"/>
        <end position="946"/>
    </location>
    <ligand>
        <name>ATP</name>
        <dbReference type="ChEBI" id="CHEBI:30616"/>
    </ligand>
</feature>
<dbReference type="InterPro" id="IPR001245">
    <property type="entry name" value="Ser-Thr/Tyr_kinase_cat_dom"/>
</dbReference>
<keyword evidence="14" id="KW-0393">Immunoglobulin domain</keyword>
<keyword evidence="18" id="KW-0460">Magnesium</keyword>
<evidence type="ECO:0000256" key="7">
    <source>
        <dbReference type="ARBA" id="ARBA00022840"/>
    </source>
</evidence>
<evidence type="ECO:0000256" key="4">
    <source>
        <dbReference type="ARBA" id="ARBA00022692"/>
    </source>
</evidence>
<dbReference type="SUPFAM" id="SSF56112">
    <property type="entry name" value="Protein kinase-like (PK-like)"/>
    <property type="match status" value="1"/>
</dbReference>
<feature type="binding site" evidence="17">
    <location>
        <position position="1146"/>
    </location>
    <ligand>
        <name>ATP</name>
        <dbReference type="ChEBI" id="CHEBI:30616"/>
    </ligand>
</feature>
<comment type="subcellular location">
    <subcellularLocation>
        <location evidence="1">Cell membrane</location>
        <topology evidence="1">Single-pass membrane protein</topology>
    </subcellularLocation>
</comment>
<dbReference type="EMBL" id="KL363276">
    <property type="protein sequence ID" value="KFD49190.1"/>
    <property type="molecule type" value="Genomic_DNA"/>
</dbReference>
<dbReference type="GO" id="GO:0043235">
    <property type="term" value="C:receptor complex"/>
    <property type="evidence" value="ECO:0007669"/>
    <property type="project" value="TreeGrafter"/>
</dbReference>
<dbReference type="SMART" id="SM00219">
    <property type="entry name" value="TyrKc"/>
    <property type="match status" value="1"/>
</dbReference>
<evidence type="ECO:0000256" key="2">
    <source>
        <dbReference type="ARBA" id="ARBA00011902"/>
    </source>
</evidence>
<keyword evidence="3" id="KW-0808">Transferase</keyword>
<organism evidence="23 24">
    <name type="scientific">Trichuris suis</name>
    <name type="common">pig whipworm</name>
    <dbReference type="NCBI Taxonomy" id="68888"/>
    <lineage>
        <taxon>Eukaryota</taxon>
        <taxon>Metazoa</taxon>
        <taxon>Ecdysozoa</taxon>
        <taxon>Nematoda</taxon>
        <taxon>Enoplea</taxon>
        <taxon>Dorylaimia</taxon>
        <taxon>Trichinellida</taxon>
        <taxon>Trichuridae</taxon>
        <taxon>Trichuris</taxon>
    </lineage>
</organism>
<dbReference type="InterPro" id="IPR013098">
    <property type="entry name" value="Ig_I-set"/>
</dbReference>
<dbReference type="EC" id="2.7.10.1" evidence="2"/>
<dbReference type="InterPro" id="IPR017441">
    <property type="entry name" value="Protein_kinase_ATP_BS"/>
</dbReference>
<name>A0A085LW44_9BILA</name>
<evidence type="ECO:0000256" key="11">
    <source>
        <dbReference type="ARBA" id="ARBA00023157"/>
    </source>
</evidence>
<accession>A0A085LW44</accession>
<feature type="active site" description="Proton acceptor" evidence="16">
    <location>
        <position position="1142"/>
    </location>
</feature>
<dbReference type="SUPFAM" id="SSF48726">
    <property type="entry name" value="Immunoglobulin"/>
    <property type="match status" value="4"/>
</dbReference>
<evidence type="ECO:0000256" key="20">
    <source>
        <dbReference type="SAM" id="Phobius"/>
    </source>
</evidence>